<accession>A0A8B7D4W7</accession>
<dbReference type="GO" id="GO:0020037">
    <property type="term" value="F:heme binding"/>
    <property type="evidence" value="ECO:0007669"/>
    <property type="project" value="InterPro"/>
</dbReference>
<dbReference type="CDD" id="cd20653">
    <property type="entry name" value="CYP81"/>
    <property type="match status" value="1"/>
</dbReference>
<dbReference type="InterPro" id="IPR017972">
    <property type="entry name" value="Cyt_P450_CS"/>
</dbReference>
<organism evidence="13 14">
    <name type="scientific">Phoenix dactylifera</name>
    <name type="common">Date palm</name>
    <dbReference type="NCBI Taxonomy" id="42345"/>
    <lineage>
        <taxon>Eukaryota</taxon>
        <taxon>Viridiplantae</taxon>
        <taxon>Streptophyta</taxon>
        <taxon>Embryophyta</taxon>
        <taxon>Tracheophyta</taxon>
        <taxon>Spermatophyta</taxon>
        <taxon>Magnoliopsida</taxon>
        <taxon>Liliopsida</taxon>
        <taxon>Arecaceae</taxon>
        <taxon>Coryphoideae</taxon>
        <taxon>Phoeniceae</taxon>
        <taxon>Phoenix</taxon>
    </lineage>
</organism>
<dbReference type="PANTHER" id="PTHR47947:SF62">
    <property type="entry name" value="CYTOCHROME P450, FAMILY 81, SUBFAMILY D, POLYPEPTIDE 5"/>
    <property type="match status" value="1"/>
</dbReference>
<keyword evidence="13" id="KW-1185">Reference proteome</keyword>
<keyword evidence="8 10" id="KW-0408">Iron</keyword>
<keyword evidence="9 12" id="KW-0472">Membrane</keyword>
<evidence type="ECO:0000256" key="5">
    <source>
        <dbReference type="ARBA" id="ARBA00022723"/>
    </source>
</evidence>
<keyword evidence="4 12" id="KW-0812">Transmembrane</keyword>
<evidence type="ECO:0000256" key="2">
    <source>
        <dbReference type="ARBA" id="ARBA00010617"/>
    </source>
</evidence>
<evidence type="ECO:0000256" key="6">
    <source>
        <dbReference type="ARBA" id="ARBA00022989"/>
    </source>
</evidence>
<feature type="binding site" description="axial binding residue" evidence="10">
    <location>
        <position position="466"/>
    </location>
    <ligand>
        <name>heme</name>
        <dbReference type="ChEBI" id="CHEBI:30413"/>
    </ligand>
    <ligandPart>
        <name>Fe</name>
        <dbReference type="ChEBI" id="CHEBI:18248"/>
    </ligandPart>
</feature>
<dbReference type="Gene3D" id="1.10.630.10">
    <property type="entry name" value="Cytochrome P450"/>
    <property type="match status" value="1"/>
</dbReference>
<evidence type="ECO:0000256" key="11">
    <source>
        <dbReference type="RuleBase" id="RU000461"/>
    </source>
</evidence>
<evidence type="ECO:0000256" key="12">
    <source>
        <dbReference type="SAM" id="Phobius"/>
    </source>
</evidence>
<dbReference type="GO" id="GO:0004497">
    <property type="term" value="F:monooxygenase activity"/>
    <property type="evidence" value="ECO:0007669"/>
    <property type="project" value="UniProtKB-KW"/>
</dbReference>
<dbReference type="GO" id="GO:0016020">
    <property type="term" value="C:membrane"/>
    <property type="evidence" value="ECO:0007669"/>
    <property type="project" value="UniProtKB-SubCell"/>
</dbReference>
<evidence type="ECO:0000313" key="14">
    <source>
        <dbReference type="RefSeq" id="XP_008812892.3"/>
    </source>
</evidence>
<dbReference type="GO" id="GO:0016705">
    <property type="term" value="F:oxidoreductase activity, acting on paired donors, with incorporation or reduction of molecular oxygen"/>
    <property type="evidence" value="ECO:0007669"/>
    <property type="project" value="InterPro"/>
</dbReference>
<dbReference type="PRINTS" id="PR00385">
    <property type="entry name" value="P450"/>
</dbReference>
<comment type="cofactor">
    <cofactor evidence="10">
        <name>heme</name>
        <dbReference type="ChEBI" id="CHEBI:30413"/>
    </cofactor>
</comment>
<comment type="similarity">
    <text evidence="2 11">Belongs to the cytochrome P450 family.</text>
</comment>
<dbReference type="RefSeq" id="XP_008812892.3">
    <property type="nucleotide sequence ID" value="XM_008814670.4"/>
</dbReference>
<keyword evidence="5 10" id="KW-0479">Metal-binding</keyword>
<dbReference type="Proteomes" id="UP000228380">
    <property type="component" value="Unplaced"/>
</dbReference>
<dbReference type="AlphaFoldDB" id="A0A8B7D4W7"/>
<evidence type="ECO:0000256" key="7">
    <source>
        <dbReference type="ARBA" id="ARBA00023002"/>
    </source>
</evidence>
<dbReference type="GeneID" id="103723684"/>
<dbReference type="PANTHER" id="PTHR47947">
    <property type="entry name" value="CYTOCHROME P450 82C3-RELATED"/>
    <property type="match status" value="1"/>
</dbReference>
<dbReference type="PROSITE" id="PS00086">
    <property type="entry name" value="CYTOCHROME_P450"/>
    <property type="match status" value="1"/>
</dbReference>
<evidence type="ECO:0000256" key="4">
    <source>
        <dbReference type="ARBA" id="ARBA00022692"/>
    </source>
</evidence>
<dbReference type="OrthoDB" id="1055148at2759"/>
<evidence type="ECO:0000256" key="10">
    <source>
        <dbReference type="PIRSR" id="PIRSR602401-1"/>
    </source>
</evidence>
<name>A0A8B7D4W7_PHODC</name>
<dbReference type="InterPro" id="IPR002401">
    <property type="entry name" value="Cyt_P450_E_grp-I"/>
</dbReference>
<comment type="subcellular location">
    <subcellularLocation>
        <location evidence="1">Membrane</location>
        <topology evidence="1">Single-pass membrane protein</topology>
    </subcellularLocation>
</comment>
<evidence type="ECO:0000313" key="13">
    <source>
        <dbReference type="Proteomes" id="UP000228380"/>
    </source>
</evidence>
<gene>
    <name evidence="14" type="primary">LOC103723684</name>
</gene>
<dbReference type="InterPro" id="IPR050651">
    <property type="entry name" value="Plant_Cytochrome_P450_Monoox"/>
</dbReference>
<evidence type="ECO:0000256" key="9">
    <source>
        <dbReference type="ARBA" id="ARBA00023136"/>
    </source>
</evidence>
<dbReference type="KEGG" id="pda:103723684"/>
<keyword evidence="7 11" id="KW-0560">Oxidoreductase</keyword>
<keyword evidence="11" id="KW-0503">Monooxygenase</keyword>
<evidence type="ECO:0000256" key="8">
    <source>
        <dbReference type="ARBA" id="ARBA00023004"/>
    </source>
</evidence>
<dbReference type="InterPro" id="IPR036396">
    <property type="entry name" value="Cyt_P450_sf"/>
</dbReference>
<dbReference type="GO" id="GO:0005506">
    <property type="term" value="F:iron ion binding"/>
    <property type="evidence" value="ECO:0007669"/>
    <property type="project" value="InterPro"/>
</dbReference>
<sequence length="532" mass="59647">MQKPLKQMNARGEQEPKMDIIHYAAIFLSILLLLLFTRLDRGKNSPPCPPSLPILGHLHLLKKPLHRSLVALSARYGPVISLRFGSRPILVVSSSDAAEECFSKNDVIFANRPRYLAGKYLGYNYTSMIWASYGHHWRNLRRIATVEIFSTDRLHSFSGLRREEVMALIRRLVIDSNGKNGFRKVELKKRLFELTLNVMMRMIAGKRYYGEDEEDSEEARRFQEMVEETFALNVMTNLGDFLPIIRLLDHGGVKRKLMRLHEKRDAFMQGLIDEHRRGDGCSVSHKAGAGGGGEGRRKTIVDVLLSLQRGDPEYHTDEMIKALLVVPLVAGTDTTAVTIEWAMSLLLNHPAALKKAREELDLQVGQDRLVDESDLPKLPFLHAVINETLRLFPPAPILAPHESSEDCIVGGDRVPRGTVLLVNLWAIQRDPKLWPEPTSFRPERLLEDGREKEHGMLPFGLGRRGCPGEGLAMRVVGLALGALVQCFEWDCSGDPVDLSEGVGITVPKAVPLVAGYKPRPFATSLVDERVEG</sequence>
<feature type="transmembrane region" description="Helical" evidence="12">
    <location>
        <begin position="20"/>
        <end position="39"/>
    </location>
</feature>
<keyword evidence="6 12" id="KW-1133">Transmembrane helix</keyword>
<evidence type="ECO:0000256" key="1">
    <source>
        <dbReference type="ARBA" id="ARBA00004167"/>
    </source>
</evidence>
<evidence type="ECO:0000256" key="3">
    <source>
        <dbReference type="ARBA" id="ARBA00022617"/>
    </source>
</evidence>
<dbReference type="FunFam" id="1.10.630.10:FF:000023">
    <property type="entry name" value="Cytochrome P450 family protein"/>
    <property type="match status" value="1"/>
</dbReference>
<keyword evidence="3 10" id="KW-0349">Heme</keyword>
<dbReference type="Pfam" id="PF00067">
    <property type="entry name" value="p450"/>
    <property type="match status" value="1"/>
</dbReference>
<dbReference type="PRINTS" id="PR00463">
    <property type="entry name" value="EP450I"/>
</dbReference>
<dbReference type="InterPro" id="IPR001128">
    <property type="entry name" value="Cyt_P450"/>
</dbReference>
<reference evidence="14" key="1">
    <citation type="submission" date="2025-08" db="UniProtKB">
        <authorList>
            <consortium name="RefSeq"/>
        </authorList>
    </citation>
    <scope>IDENTIFICATION</scope>
    <source>
        <tissue evidence="14">Young leaves</tissue>
    </source>
</reference>
<dbReference type="SUPFAM" id="SSF48264">
    <property type="entry name" value="Cytochrome P450"/>
    <property type="match status" value="1"/>
</dbReference>
<protein>
    <submittedName>
        <fullName evidence="14">Cytochrome P450 81Q32-like</fullName>
    </submittedName>
</protein>
<proteinExistence type="inferred from homology"/>